<dbReference type="PANTHER" id="PTHR22777">
    <property type="entry name" value="HEMOLYSIN-RELATED"/>
    <property type="match status" value="1"/>
</dbReference>
<reference evidence="6 7" key="1">
    <citation type="submission" date="2020-01" db="EMBL/GenBank/DDBJ databases">
        <title>Sphingomonas sp. strain CSW-10.</title>
        <authorList>
            <person name="Chen W.-M."/>
        </authorList>
    </citation>
    <scope>NUCLEOTIDE SEQUENCE [LARGE SCALE GENOMIC DNA]</scope>
    <source>
        <strain evidence="6 7">CSW-10</strain>
    </source>
</reference>
<dbReference type="InterPro" id="IPR036318">
    <property type="entry name" value="FAD-bd_PCMH-like_sf"/>
</dbReference>
<dbReference type="SMART" id="SM01091">
    <property type="entry name" value="CorC_HlyC"/>
    <property type="match status" value="1"/>
</dbReference>
<dbReference type="RefSeq" id="WP_169946299.1">
    <property type="nucleotide sequence ID" value="NZ_CP053015.1"/>
</dbReference>
<sequence length="305" mass="33837">MASSGPKSEGDSSSRLWRYLRNIWFGDSNEPTLREQIEEVIDEAEEDAEIDTQAAREGDLSRVEREMLRNMLNFGEQTADDVAVPRGDIIAIDENASFDDVVALFAEADHSRLPVYRDSLDNVIGMLHVKDVFSILARKEPPPAKLGPLMRQPLYVPQSMSAMELLAEMRAKRTHLAIVLDEYAGTDGLLTIEDLMEEIVGDIEDEHDEAPQDLLIPVGLGCWDVDARIELEELAERLDPRLAEVEGDVDTLGGLAFVLAGHVPQPTEVLTHPSGWTIEIRQGDERRVVLARLREPDAHSGPSGA</sequence>
<gene>
    <name evidence="6" type="ORF">GV829_10050</name>
</gene>
<dbReference type="CDD" id="cd04590">
    <property type="entry name" value="CBS_pair_CorC_HlyC_assoc"/>
    <property type="match status" value="1"/>
</dbReference>
<dbReference type="FunFam" id="3.10.580.10:FF:000002">
    <property type="entry name" value="Magnesium/cobalt efflux protein CorC"/>
    <property type="match status" value="1"/>
</dbReference>
<keyword evidence="3 4" id="KW-0129">CBS domain</keyword>
<evidence type="ECO:0000259" key="5">
    <source>
        <dbReference type="PROSITE" id="PS51371"/>
    </source>
</evidence>
<feature type="domain" description="CBS" evidence="5">
    <location>
        <begin position="149"/>
        <end position="209"/>
    </location>
</feature>
<dbReference type="EMBL" id="CP053015">
    <property type="protein sequence ID" value="QJQ32739.1"/>
    <property type="molecule type" value="Genomic_DNA"/>
</dbReference>
<dbReference type="PANTHER" id="PTHR22777:SF27">
    <property type="entry name" value="MAGNESIUM AND COBALT EFFLUX PROTEIN CORC"/>
    <property type="match status" value="1"/>
</dbReference>
<accession>A0A6M4AXG6</accession>
<dbReference type="PROSITE" id="PS51371">
    <property type="entry name" value="CBS"/>
    <property type="match status" value="2"/>
</dbReference>
<dbReference type="GO" id="GO:0050660">
    <property type="term" value="F:flavin adenine dinucleotide binding"/>
    <property type="evidence" value="ECO:0007669"/>
    <property type="project" value="InterPro"/>
</dbReference>
<dbReference type="InterPro" id="IPR005170">
    <property type="entry name" value="Transptr-assoc_dom"/>
</dbReference>
<dbReference type="KEGG" id="slan:GV829_10050"/>
<dbReference type="Pfam" id="PF00571">
    <property type="entry name" value="CBS"/>
    <property type="match status" value="2"/>
</dbReference>
<dbReference type="Gene3D" id="3.30.465.10">
    <property type="match status" value="1"/>
</dbReference>
<dbReference type="InterPro" id="IPR000644">
    <property type="entry name" value="CBS_dom"/>
</dbReference>
<organism evidence="6 7">
    <name type="scientific">Sphingomonas lacunae</name>
    <dbReference type="NCBI Taxonomy" id="2698828"/>
    <lineage>
        <taxon>Bacteria</taxon>
        <taxon>Pseudomonadati</taxon>
        <taxon>Pseudomonadota</taxon>
        <taxon>Alphaproteobacteria</taxon>
        <taxon>Sphingomonadales</taxon>
        <taxon>Sphingomonadaceae</taxon>
        <taxon>Sphingomonas</taxon>
    </lineage>
</organism>
<comment type="similarity">
    <text evidence="1">Belongs to the UPF0053 family. Hemolysin C subfamily.</text>
</comment>
<dbReference type="SUPFAM" id="SSF54631">
    <property type="entry name" value="CBS-domain pair"/>
    <property type="match status" value="1"/>
</dbReference>
<dbReference type="Pfam" id="PF03471">
    <property type="entry name" value="CorC_HlyC"/>
    <property type="match status" value="1"/>
</dbReference>
<dbReference type="AlphaFoldDB" id="A0A6M4AXG6"/>
<name>A0A6M4AXG6_9SPHN</name>
<protein>
    <submittedName>
        <fullName evidence="6">HlyC/CorC family transporter</fullName>
    </submittedName>
</protein>
<evidence type="ECO:0000256" key="2">
    <source>
        <dbReference type="ARBA" id="ARBA00022737"/>
    </source>
</evidence>
<dbReference type="InterPro" id="IPR016169">
    <property type="entry name" value="FAD-bd_PCMH_sub2"/>
</dbReference>
<evidence type="ECO:0000256" key="1">
    <source>
        <dbReference type="ARBA" id="ARBA00006446"/>
    </source>
</evidence>
<dbReference type="Proteomes" id="UP000503018">
    <property type="component" value="Chromosome"/>
</dbReference>
<evidence type="ECO:0000313" key="6">
    <source>
        <dbReference type="EMBL" id="QJQ32739.1"/>
    </source>
</evidence>
<evidence type="ECO:0000256" key="3">
    <source>
        <dbReference type="ARBA" id="ARBA00023122"/>
    </source>
</evidence>
<evidence type="ECO:0000256" key="4">
    <source>
        <dbReference type="PROSITE-ProRule" id="PRU00703"/>
    </source>
</evidence>
<dbReference type="InterPro" id="IPR046342">
    <property type="entry name" value="CBS_dom_sf"/>
</dbReference>
<proteinExistence type="inferred from homology"/>
<feature type="domain" description="CBS" evidence="5">
    <location>
        <begin position="83"/>
        <end position="142"/>
    </location>
</feature>
<dbReference type="Gene3D" id="3.10.580.10">
    <property type="entry name" value="CBS-domain"/>
    <property type="match status" value="1"/>
</dbReference>
<keyword evidence="7" id="KW-1185">Reference proteome</keyword>
<dbReference type="GO" id="GO:0005886">
    <property type="term" value="C:plasma membrane"/>
    <property type="evidence" value="ECO:0007669"/>
    <property type="project" value="TreeGrafter"/>
</dbReference>
<dbReference type="InterPro" id="IPR044751">
    <property type="entry name" value="Ion_transp-like_CBS"/>
</dbReference>
<evidence type="ECO:0000313" key="7">
    <source>
        <dbReference type="Proteomes" id="UP000503018"/>
    </source>
</evidence>
<keyword evidence="2" id="KW-0677">Repeat</keyword>
<dbReference type="SUPFAM" id="SSF56176">
    <property type="entry name" value="FAD-binding/transporter-associated domain-like"/>
    <property type="match status" value="1"/>
</dbReference>